<proteinExistence type="predicted"/>
<evidence type="ECO:0000313" key="2">
    <source>
        <dbReference type="Proteomes" id="UP000822476"/>
    </source>
</evidence>
<sequence>MNLVCLLLQVCSIFLIALVFRILFDLNLREDLGITGIQNTIGSGNAYSELNNVICGKLAKEKLRLTNCYLDRYHFAVDLQMVTALIQTNISGDRVPYLEATNSPDVKALLVQIELRKQLNSQVSAVVLFSEETQLQMIAFIILGDMTLYGDEIIMEKMTPTINQVS</sequence>
<dbReference type="EMBL" id="JTDE01009780">
    <property type="protein sequence ID" value="KAF7234412.1"/>
    <property type="molecule type" value="Genomic_DNA"/>
</dbReference>
<reference evidence="1" key="1">
    <citation type="submission" date="2019-07" db="EMBL/GenBank/DDBJ databases">
        <title>Annotation for the trematode Paragonimus miyazaki's.</title>
        <authorList>
            <person name="Choi Y.-J."/>
        </authorList>
    </citation>
    <scope>NUCLEOTIDE SEQUENCE</scope>
    <source>
        <strain evidence="1">Japan</strain>
    </source>
</reference>
<accession>A0A8S9YDL6</accession>
<comment type="caution">
    <text evidence="1">The sequence shown here is derived from an EMBL/GenBank/DDBJ whole genome shotgun (WGS) entry which is preliminary data.</text>
</comment>
<protein>
    <submittedName>
        <fullName evidence="1">Uncharacterized protein</fullName>
    </submittedName>
</protein>
<evidence type="ECO:0000313" key="1">
    <source>
        <dbReference type="EMBL" id="KAF7234412.1"/>
    </source>
</evidence>
<dbReference type="AlphaFoldDB" id="A0A8S9YDL6"/>
<organism evidence="1 2">
    <name type="scientific">Paragonimus skrjabini miyazakii</name>
    <dbReference type="NCBI Taxonomy" id="59628"/>
    <lineage>
        <taxon>Eukaryota</taxon>
        <taxon>Metazoa</taxon>
        <taxon>Spiralia</taxon>
        <taxon>Lophotrochozoa</taxon>
        <taxon>Platyhelminthes</taxon>
        <taxon>Trematoda</taxon>
        <taxon>Digenea</taxon>
        <taxon>Plagiorchiida</taxon>
        <taxon>Troglotremata</taxon>
        <taxon>Troglotrematidae</taxon>
        <taxon>Paragonimus</taxon>
    </lineage>
</organism>
<keyword evidence="2" id="KW-1185">Reference proteome</keyword>
<name>A0A8S9YDL6_9TREM</name>
<dbReference type="Proteomes" id="UP000822476">
    <property type="component" value="Unassembled WGS sequence"/>
</dbReference>
<gene>
    <name evidence="1" type="ORF">EG68_10334</name>
</gene>